<protein>
    <recommendedName>
        <fullName evidence="5">AMIN domain-containing protein</fullName>
    </recommendedName>
</protein>
<feature type="signal peptide" evidence="2">
    <location>
        <begin position="1"/>
        <end position="18"/>
    </location>
</feature>
<dbReference type="Proteomes" id="UP000000845">
    <property type="component" value="Chromosome"/>
</dbReference>
<evidence type="ECO:0008006" key="5">
    <source>
        <dbReference type="Google" id="ProtNLM"/>
    </source>
</evidence>
<feature type="compositionally biased region" description="Basic and acidic residues" evidence="1">
    <location>
        <begin position="63"/>
        <end position="75"/>
    </location>
</feature>
<dbReference type="KEGG" id="str:Sterm_0774"/>
<reference evidence="4" key="1">
    <citation type="submission" date="2009-09" db="EMBL/GenBank/DDBJ databases">
        <title>The complete chromosome of Sebaldella termitidis ATCC 33386.</title>
        <authorList>
            <consortium name="US DOE Joint Genome Institute (JGI-PGF)"/>
            <person name="Lucas S."/>
            <person name="Copeland A."/>
            <person name="Lapidus A."/>
            <person name="Glavina del Rio T."/>
            <person name="Dalin E."/>
            <person name="Tice H."/>
            <person name="Bruce D."/>
            <person name="Goodwin L."/>
            <person name="Pitluck S."/>
            <person name="Kyrpides N."/>
            <person name="Mavromatis K."/>
            <person name="Ivanova N."/>
            <person name="Mikhailova N."/>
            <person name="Sims D."/>
            <person name="Meincke L."/>
            <person name="Brettin T."/>
            <person name="Detter J.C."/>
            <person name="Han C."/>
            <person name="Larimer F."/>
            <person name="Land M."/>
            <person name="Hauser L."/>
            <person name="Markowitz V."/>
            <person name="Cheng J.F."/>
            <person name="Hugenholtz P."/>
            <person name="Woyke T."/>
            <person name="Wu D."/>
            <person name="Eisen J.A."/>
        </authorList>
    </citation>
    <scope>NUCLEOTIDE SEQUENCE [LARGE SCALE GENOMIC DNA]</scope>
    <source>
        <strain evidence="4">ATCC 33386 / NCTC 11300</strain>
    </source>
</reference>
<organism evidence="3 4">
    <name type="scientific">Sebaldella termitidis (strain ATCC 33386 / NCTC 11300)</name>
    <dbReference type="NCBI Taxonomy" id="526218"/>
    <lineage>
        <taxon>Bacteria</taxon>
        <taxon>Fusobacteriati</taxon>
        <taxon>Fusobacteriota</taxon>
        <taxon>Fusobacteriia</taxon>
        <taxon>Fusobacteriales</taxon>
        <taxon>Leptotrichiaceae</taxon>
        <taxon>Sebaldella</taxon>
    </lineage>
</organism>
<dbReference type="AlphaFoldDB" id="D1AQ68"/>
<feature type="region of interest" description="Disordered" evidence="1">
    <location>
        <begin position="33"/>
        <end position="75"/>
    </location>
</feature>
<proteinExistence type="predicted"/>
<gene>
    <name evidence="3" type="ordered locus">Sterm_0774</name>
</gene>
<keyword evidence="2" id="KW-0732">Signal</keyword>
<feature type="chain" id="PRO_5003019907" description="AMIN domain-containing protein" evidence="2">
    <location>
        <begin position="19"/>
        <end position="193"/>
    </location>
</feature>
<dbReference type="STRING" id="526218.Sterm_0774"/>
<evidence type="ECO:0000313" key="3">
    <source>
        <dbReference type="EMBL" id="ACZ07646.1"/>
    </source>
</evidence>
<evidence type="ECO:0000256" key="2">
    <source>
        <dbReference type="SAM" id="SignalP"/>
    </source>
</evidence>
<reference evidence="3 4" key="2">
    <citation type="journal article" date="2010" name="Stand. Genomic Sci.">
        <title>Complete genome sequence of Sebaldella termitidis type strain (NCTC 11300).</title>
        <authorList>
            <person name="Harmon-Smith M."/>
            <person name="Celia L."/>
            <person name="Chertkov O."/>
            <person name="Lapidus A."/>
            <person name="Copeland A."/>
            <person name="Glavina Del Rio T."/>
            <person name="Nolan M."/>
            <person name="Lucas S."/>
            <person name="Tice H."/>
            <person name="Cheng J.F."/>
            <person name="Han C."/>
            <person name="Detter J.C."/>
            <person name="Bruce D."/>
            <person name="Goodwin L."/>
            <person name="Pitluck S."/>
            <person name="Pati A."/>
            <person name="Liolios K."/>
            <person name="Ivanova N."/>
            <person name="Mavromatis K."/>
            <person name="Mikhailova N."/>
            <person name="Chen A."/>
            <person name="Palaniappan K."/>
            <person name="Land M."/>
            <person name="Hauser L."/>
            <person name="Chang Y.J."/>
            <person name="Jeffries C.D."/>
            <person name="Brettin T."/>
            <person name="Goker M."/>
            <person name="Beck B."/>
            <person name="Bristow J."/>
            <person name="Eisen J.A."/>
            <person name="Markowitz V."/>
            <person name="Hugenholtz P."/>
            <person name="Kyrpides N.C."/>
            <person name="Klenk H.P."/>
            <person name="Chen F."/>
        </authorList>
    </citation>
    <scope>NUCLEOTIDE SEQUENCE [LARGE SCALE GENOMIC DNA]</scope>
    <source>
        <strain evidence="4">ATCC 33386 / NCTC 11300</strain>
    </source>
</reference>
<dbReference type="EMBL" id="CP001739">
    <property type="protein sequence ID" value="ACZ07646.1"/>
    <property type="molecule type" value="Genomic_DNA"/>
</dbReference>
<sequence length="193" mass="21648">MKKLIFTLFILIFTLGFTENVLDEVNTLETLPEDSAIKQEETAAPKATPRTTPKTTKTTPKTTTKETMPEEPKGDKAVTTKVTLKLKISRNIPAIKNGDAAVTVFEYDPLLADYPADEVFYNDYSIKHAGRADTLKTFSFNIKRTKGKKYYAVIEVIDNKTLDVYRAKSTKDDIGRILESDVAGQIFVVDDEE</sequence>
<dbReference type="RefSeq" id="WP_012860242.1">
    <property type="nucleotide sequence ID" value="NC_013517.1"/>
</dbReference>
<keyword evidence="4" id="KW-1185">Reference proteome</keyword>
<evidence type="ECO:0000313" key="4">
    <source>
        <dbReference type="Proteomes" id="UP000000845"/>
    </source>
</evidence>
<name>D1AQ68_SEBTE</name>
<feature type="compositionally biased region" description="Low complexity" evidence="1">
    <location>
        <begin position="44"/>
        <end position="62"/>
    </location>
</feature>
<evidence type="ECO:0000256" key="1">
    <source>
        <dbReference type="SAM" id="MobiDB-lite"/>
    </source>
</evidence>
<dbReference type="HOGENOM" id="CLU_1407884_0_0_0"/>
<accession>D1AQ68</accession>